<proteinExistence type="predicted"/>
<evidence type="ECO:0000256" key="1">
    <source>
        <dbReference type="SAM" id="MobiDB-lite"/>
    </source>
</evidence>
<comment type="caution">
    <text evidence="2">The sequence shown here is derived from an EMBL/GenBank/DDBJ whole genome shotgun (WGS) entry which is preliminary data.</text>
</comment>
<gene>
    <name evidence="2" type="ORF">NDU88_001130</name>
</gene>
<protein>
    <submittedName>
        <fullName evidence="2">Uncharacterized protein</fullName>
    </submittedName>
</protein>
<dbReference type="EMBL" id="JANPWB010000013">
    <property type="protein sequence ID" value="KAJ1103709.1"/>
    <property type="molecule type" value="Genomic_DNA"/>
</dbReference>
<feature type="compositionally biased region" description="Basic and acidic residues" evidence="1">
    <location>
        <begin position="130"/>
        <end position="142"/>
    </location>
</feature>
<reference evidence="2" key="1">
    <citation type="journal article" date="2022" name="bioRxiv">
        <title>Sequencing and chromosome-scale assembly of the giantPleurodeles waltlgenome.</title>
        <authorList>
            <person name="Brown T."/>
            <person name="Elewa A."/>
            <person name="Iarovenko S."/>
            <person name="Subramanian E."/>
            <person name="Araus A.J."/>
            <person name="Petzold A."/>
            <person name="Susuki M."/>
            <person name="Suzuki K.-i.T."/>
            <person name="Hayashi T."/>
            <person name="Toyoda A."/>
            <person name="Oliveira C."/>
            <person name="Osipova E."/>
            <person name="Leigh N.D."/>
            <person name="Simon A."/>
            <person name="Yun M.H."/>
        </authorList>
    </citation>
    <scope>NUCLEOTIDE SEQUENCE</scope>
    <source>
        <strain evidence="2">20211129_DDA</strain>
        <tissue evidence="2">Liver</tissue>
    </source>
</reference>
<evidence type="ECO:0000313" key="2">
    <source>
        <dbReference type="EMBL" id="KAJ1103709.1"/>
    </source>
</evidence>
<organism evidence="2 3">
    <name type="scientific">Pleurodeles waltl</name>
    <name type="common">Iberian ribbed newt</name>
    <dbReference type="NCBI Taxonomy" id="8319"/>
    <lineage>
        <taxon>Eukaryota</taxon>
        <taxon>Metazoa</taxon>
        <taxon>Chordata</taxon>
        <taxon>Craniata</taxon>
        <taxon>Vertebrata</taxon>
        <taxon>Euteleostomi</taxon>
        <taxon>Amphibia</taxon>
        <taxon>Batrachia</taxon>
        <taxon>Caudata</taxon>
        <taxon>Salamandroidea</taxon>
        <taxon>Salamandridae</taxon>
        <taxon>Pleurodelinae</taxon>
        <taxon>Pleurodeles</taxon>
    </lineage>
</organism>
<dbReference type="Proteomes" id="UP001066276">
    <property type="component" value="Chromosome 9"/>
</dbReference>
<dbReference type="AlphaFoldDB" id="A0AAV7MKN5"/>
<keyword evidence="3" id="KW-1185">Reference proteome</keyword>
<sequence length="142" mass="15346">MQRWPLEQCVFLALAVQQISRGPGLCDGSDRSDKHTIATGVATAWDDPEVTPRSTLPIGSGLSPQEPGELKGQVAELGGSADGRRGNIQEASEDPTRRLVRTQGTRRLLGPSAKPENGAQPEQRIIAVPTRDEDRRPREADS</sequence>
<feature type="region of interest" description="Disordered" evidence="1">
    <location>
        <begin position="42"/>
        <end position="142"/>
    </location>
</feature>
<name>A0AAV7MKN5_PLEWA</name>
<accession>A0AAV7MKN5</accession>
<evidence type="ECO:0000313" key="3">
    <source>
        <dbReference type="Proteomes" id="UP001066276"/>
    </source>
</evidence>